<dbReference type="GO" id="GO:0050821">
    <property type="term" value="P:protein stabilization"/>
    <property type="evidence" value="ECO:0007669"/>
    <property type="project" value="TreeGrafter"/>
</dbReference>
<evidence type="ECO:0000259" key="5">
    <source>
        <dbReference type="PROSITE" id="PS51501"/>
    </source>
</evidence>
<dbReference type="GO" id="GO:0006457">
    <property type="term" value="P:protein folding"/>
    <property type="evidence" value="ECO:0007669"/>
    <property type="project" value="TreeGrafter"/>
</dbReference>
<dbReference type="GO" id="GO:0030150">
    <property type="term" value="P:protein import into mitochondrial matrix"/>
    <property type="evidence" value="ECO:0007669"/>
    <property type="project" value="TreeGrafter"/>
</dbReference>
<dbReference type="STRING" id="685588.A0A067SCC7"/>
<evidence type="ECO:0000313" key="7">
    <source>
        <dbReference type="Proteomes" id="UP000027222"/>
    </source>
</evidence>
<keyword evidence="3" id="KW-0862">Zinc</keyword>
<evidence type="ECO:0000256" key="2">
    <source>
        <dbReference type="ARBA" id="ARBA00022771"/>
    </source>
</evidence>
<keyword evidence="7" id="KW-1185">Reference proteome</keyword>
<dbReference type="GO" id="GO:0051087">
    <property type="term" value="F:protein-folding chaperone binding"/>
    <property type="evidence" value="ECO:0007669"/>
    <property type="project" value="TreeGrafter"/>
</dbReference>
<dbReference type="Pfam" id="PF05180">
    <property type="entry name" value="zf-DNL"/>
    <property type="match status" value="1"/>
</dbReference>
<dbReference type="AlphaFoldDB" id="A0A067SCC7"/>
<accession>A0A067SCC7</accession>
<organism evidence="6 7">
    <name type="scientific">Galerina marginata (strain CBS 339.88)</name>
    <dbReference type="NCBI Taxonomy" id="685588"/>
    <lineage>
        <taxon>Eukaryota</taxon>
        <taxon>Fungi</taxon>
        <taxon>Dikarya</taxon>
        <taxon>Basidiomycota</taxon>
        <taxon>Agaricomycotina</taxon>
        <taxon>Agaricomycetes</taxon>
        <taxon>Agaricomycetidae</taxon>
        <taxon>Agaricales</taxon>
        <taxon>Agaricineae</taxon>
        <taxon>Strophariaceae</taxon>
        <taxon>Galerina</taxon>
    </lineage>
</organism>
<dbReference type="GO" id="GO:0005739">
    <property type="term" value="C:mitochondrion"/>
    <property type="evidence" value="ECO:0007669"/>
    <property type="project" value="TreeGrafter"/>
</dbReference>
<dbReference type="GO" id="GO:0008270">
    <property type="term" value="F:zinc ion binding"/>
    <property type="evidence" value="ECO:0007669"/>
    <property type="project" value="UniProtKB-KW"/>
</dbReference>
<evidence type="ECO:0000256" key="4">
    <source>
        <dbReference type="PROSITE-ProRule" id="PRU00834"/>
    </source>
</evidence>
<reference evidence="7" key="1">
    <citation type="journal article" date="2014" name="Proc. Natl. Acad. Sci. U.S.A.">
        <title>Extensive sampling of basidiomycete genomes demonstrates inadequacy of the white-rot/brown-rot paradigm for wood decay fungi.</title>
        <authorList>
            <person name="Riley R."/>
            <person name="Salamov A.A."/>
            <person name="Brown D.W."/>
            <person name="Nagy L.G."/>
            <person name="Floudas D."/>
            <person name="Held B.W."/>
            <person name="Levasseur A."/>
            <person name="Lombard V."/>
            <person name="Morin E."/>
            <person name="Otillar R."/>
            <person name="Lindquist E.A."/>
            <person name="Sun H."/>
            <person name="LaButti K.M."/>
            <person name="Schmutz J."/>
            <person name="Jabbour D."/>
            <person name="Luo H."/>
            <person name="Baker S.E."/>
            <person name="Pisabarro A.G."/>
            <person name="Walton J.D."/>
            <person name="Blanchette R.A."/>
            <person name="Henrissat B."/>
            <person name="Martin F."/>
            <person name="Cullen D."/>
            <person name="Hibbett D.S."/>
            <person name="Grigoriev I.V."/>
        </authorList>
    </citation>
    <scope>NUCLEOTIDE SEQUENCE [LARGE SCALE GENOMIC DNA]</scope>
    <source>
        <strain evidence="7">CBS 339.88</strain>
    </source>
</reference>
<dbReference type="InterPro" id="IPR007853">
    <property type="entry name" value="Znf_DNL-typ"/>
</dbReference>
<dbReference type="PANTHER" id="PTHR20922:SF13">
    <property type="entry name" value="DNL-TYPE ZINC FINGER PROTEIN"/>
    <property type="match status" value="1"/>
</dbReference>
<evidence type="ECO:0000313" key="6">
    <source>
        <dbReference type="EMBL" id="KDR67642.1"/>
    </source>
</evidence>
<dbReference type="PROSITE" id="PS51501">
    <property type="entry name" value="ZF_DNL"/>
    <property type="match status" value="1"/>
</dbReference>
<name>A0A067SCC7_GALM3</name>
<feature type="domain" description="DNL-type" evidence="5">
    <location>
        <begin position="2"/>
        <end position="92"/>
    </location>
</feature>
<dbReference type="OrthoDB" id="512667at2759"/>
<evidence type="ECO:0000256" key="1">
    <source>
        <dbReference type="ARBA" id="ARBA00022723"/>
    </source>
</evidence>
<dbReference type="InterPro" id="IPR024158">
    <property type="entry name" value="Mt_import_TIM15"/>
</dbReference>
<gene>
    <name evidence="6" type="ORF">GALMADRAFT_79657</name>
</gene>
<evidence type="ECO:0000256" key="3">
    <source>
        <dbReference type="ARBA" id="ARBA00022833"/>
    </source>
</evidence>
<dbReference type="EMBL" id="KL142413">
    <property type="protein sequence ID" value="KDR67642.1"/>
    <property type="molecule type" value="Genomic_DNA"/>
</dbReference>
<dbReference type="HOGENOM" id="CLU_093902_6_1_1"/>
<dbReference type="PANTHER" id="PTHR20922">
    <property type="entry name" value="DNL-TYPE ZINC FINGER PROTEIN"/>
    <property type="match status" value="1"/>
</dbReference>
<sequence>MEPRLSLTFTCTVPNCGERSSHQFTKQAYQKGVVLVQCPGCKNRHLIADHLGWFKEATKGGKLVTIEDILREKGEKIQKGVISSSGNVEYAE</sequence>
<protein>
    <recommendedName>
        <fullName evidence="5">DNL-type domain-containing protein</fullName>
    </recommendedName>
</protein>
<keyword evidence="1" id="KW-0479">Metal-binding</keyword>
<keyword evidence="2 4" id="KW-0863">Zinc-finger</keyword>
<proteinExistence type="predicted"/>
<dbReference type="Proteomes" id="UP000027222">
    <property type="component" value="Unassembled WGS sequence"/>
</dbReference>